<keyword evidence="4" id="KW-1185">Reference proteome</keyword>
<dbReference type="Proteomes" id="UP000799291">
    <property type="component" value="Unassembled WGS sequence"/>
</dbReference>
<dbReference type="InterPro" id="IPR052895">
    <property type="entry name" value="HetReg/Transcr_Mod"/>
</dbReference>
<evidence type="ECO:0000259" key="2">
    <source>
        <dbReference type="Pfam" id="PF06985"/>
    </source>
</evidence>
<feature type="compositionally biased region" description="Basic and acidic residues" evidence="1">
    <location>
        <begin position="318"/>
        <end position="334"/>
    </location>
</feature>
<feature type="compositionally biased region" description="Polar residues" evidence="1">
    <location>
        <begin position="1158"/>
        <end position="1169"/>
    </location>
</feature>
<name>A0A6G1IIX3_9PLEO</name>
<dbReference type="Pfam" id="PF06985">
    <property type="entry name" value="HET"/>
    <property type="match status" value="1"/>
</dbReference>
<evidence type="ECO:0000313" key="4">
    <source>
        <dbReference type="Proteomes" id="UP000799291"/>
    </source>
</evidence>
<feature type="region of interest" description="Disordered" evidence="1">
    <location>
        <begin position="486"/>
        <end position="550"/>
    </location>
</feature>
<feature type="compositionally biased region" description="Basic and acidic residues" evidence="1">
    <location>
        <begin position="487"/>
        <end position="505"/>
    </location>
</feature>
<feature type="compositionally biased region" description="Polar residues" evidence="1">
    <location>
        <begin position="347"/>
        <end position="360"/>
    </location>
</feature>
<feature type="region of interest" description="Disordered" evidence="1">
    <location>
        <begin position="318"/>
        <end position="364"/>
    </location>
</feature>
<feature type="compositionally biased region" description="Basic and acidic residues" evidence="1">
    <location>
        <begin position="1090"/>
        <end position="1102"/>
    </location>
</feature>
<dbReference type="InterPro" id="IPR010730">
    <property type="entry name" value="HET"/>
</dbReference>
<dbReference type="PANTHER" id="PTHR24148">
    <property type="entry name" value="ANKYRIN REPEAT DOMAIN-CONTAINING PROTEIN 39 HOMOLOG-RELATED"/>
    <property type="match status" value="1"/>
</dbReference>
<dbReference type="PANTHER" id="PTHR24148:SF64">
    <property type="entry name" value="HETEROKARYON INCOMPATIBILITY DOMAIN-CONTAINING PROTEIN"/>
    <property type="match status" value="1"/>
</dbReference>
<accession>A0A6G1IIX3</accession>
<protein>
    <submittedName>
        <fullName evidence="3">HET-domain-containing protein</fullName>
    </submittedName>
</protein>
<dbReference type="OrthoDB" id="3477286at2759"/>
<feature type="compositionally biased region" description="Basic and acidic residues" evidence="1">
    <location>
        <begin position="16"/>
        <end position="28"/>
    </location>
</feature>
<feature type="region of interest" description="Disordered" evidence="1">
    <location>
        <begin position="1015"/>
        <end position="1069"/>
    </location>
</feature>
<proteinExistence type="predicted"/>
<organism evidence="3 4">
    <name type="scientific">Lentithecium fluviatile CBS 122367</name>
    <dbReference type="NCBI Taxonomy" id="1168545"/>
    <lineage>
        <taxon>Eukaryota</taxon>
        <taxon>Fungi</taxon>
        <taxon>Dikarya</taxon>
        <taxon>Ascomycota</taxon>
        <taxon>Pezizomycotina</taxon>
        <taxon>Dothideomycetes</taxon>
        <taxon>Pleosporomycetidae</taxon>
        <taxon>Pleosporales</taxon>
        <taxon>Massarineae</taxon>
        <taxon>Lentitheciaceae</taxon>
        <taxon>Lentithecium</taxon>
    </lineage>
</organism>
<reference evidence="3" key="1">
    <citation type="journal article" date="2020" name="Stud. Mycol.">
        <title>101 Dothideomycetes genomes: a test case for predicting lifestyles and emergence of pathogens.</title>
        <authorList>
            <person name="Haridas S."/>
            <person name="Albert R."/>
            <person name="Binder M."/>
            <person name="Bloem J."/>
            <person name="Labutti K."/>
            <person name="Salamov A."/>
            <person name="Andreopoulos B."/>
            <person name="Baker S."/>
            <person name="Barry K."/>
            <person name="Bills G."/>
            <person name="Bluhm B."/>
            <person name="Cannon C."/>
            <person name="Castanera R."/>
            <person name="Culley D."/>
            <person name="Daum C."/>
            <person name="Ezra D."/>
            <person name="Gonzalez J."/>
            <person name="Henrissat B."/>
            <person name="Kuo A."/>
            <person name="Liang C."/>
            <person name="Lipzen A."/>
            <person name="Lutzoni F."/>
            <person name="Magnuson J."/>
            <person name="Mondo S."/>
            <person name="Nolan M."/>
            <person name="Ohm R."/>
            <person name="Pangilinan J."/>
            <person name="Park H.-J."/>
            <person name="Ramirez L."/>
            <person name="Alfaro M."/>
            <person name="Sun H."/>
            <person name="Tritt A."/>
            <person name="Yoshinaga Y."/>
            <person name="Zwiers L.-H."/>
            <person name="Turgeon B."/>
            <person name="Goodwin S."/>
            <person name="Spatafora J."/>
            <person name="Crous P."/>
            <person name="Grigoriev I."/>
        </authorList>
    </citation>
    <scope>NUCLEOTIDE SEQUENCE</scope>
    <source>
        <strain evidence="3">CBS 122367</strain>
    </source>
</reference>
<feature type="compositionally biased region" description="Basic and acidic residues" evidence="1">
    <location>
        <begin position="1170"/>
        <end position="1189"/>
    </location>
</feature>
<feature type="region of interest" description="Disordered" evidence="1">
    <location>
        <begin position="1"/>
        <end position="52"/>
    </location>
</feature>
<feature type="region of interest" description="Disordered" evidence="1">
    <location>
        <begin position="1137"/>
        <end position="1208"/>
    </location>
</feature>
<feature type="region of interest" description="Disordered" evidence="1">
    <location>
        <begin position="1084"/>
        <end position="1125"/>
    </location>
</feature>
<evidence type="ECO:0000256" key="1">
    <source>
        <dbReference type="SAM" id="MobiDB-lite"/>
    </source>
</evidence>
<evidence type="ECO:0000313" key="3">
    <source>
        <dbReference type="EMBL" id="KAF2678085.1"/>
    </source>
</evidence>
<dbReference type="EMBL" id="MU005615">
    <property type="protein sequence ID" value="KAF2678085.1"/>
    <property type="molecule type" value="Genomic_DNA"/>
</dbReference>
<sequence length="1269" mass="145054">MSSGEESNIDWASPSRRRDPHANLTRDKTHTRRARARREDRKQKKPHKYESFNYEKLPRKTGAIRLLRLVPSSIENPNIECELVLQPIEEDSTPYQYEALSWCWGTDSEKTDVHIRREGRIYRKEVSPNLFAALKALRYTLKDRYLWVDAICINQENLEEKNHQVEMMYSIYGGAKRVCVWLGEANKSSQMALDFIKYDVLQLQNFDELCSDEHAGRNWGALLELMQRPWFSRRWVVQEIALARKAVIYCGSDKISWKQFAIAVELFVEVETATHRLSEVMRKASKYRHVPGLFDHVSALGASLLVDATDRLFRDYKEEHRSQSEEDDDGHSSESDYYSESDPELNVPQTPTARTSNEKPSITKAKEDNAIFKKSNMRPLLSLEYLVSSLAIFNTTVPHDTIYALLAISRDTTPRAARSGSLRSSEYARAGLEVFTQRKKYNVDYELPYVDVCREFIEFAIRRSLQIDRSRALDVICRPWATEQNDLDERKRQAQQKEAEQEKERNRKLKRNQAHGPKSANDATQETVVQGEASASVVSNTPKDDDDALIDRRDLPLPSWVPQLSGAPYGMYQQAGLAGEKMSRKNADPLVGLPGSTHMNYAAAETKGLDTQSLRFRKRVTLGHYSMYVRGFELDVIGQVEQVARNGQIPKEWAALANWNPSKGSPPDAFWRTLVADRGRDGKNPPVYYSRACKESFTKGGYEGGAVNTNDLINYELNSVVSQFCRRVQAVVWNRALVKTEKERLGLVSNKVKPGDLVCVLYGLSVPVVLRRSGPKEDKVLEKEVEWELEFLARTVKACWRKYKLRKKRHQWSKRHEMTRMCREWAKDTQWLRYNGMTKEGLKEIQSEKVEKIRKERGVVYGIDLLKRALKHFRKWRAKRREASFLPILIPQLEDALGISDDGQPRAGIPATQLQWLREQHNHSLERRRAFSRPFLKQSGEVAESRPPIDWWAFEYALKAGRRWRKIIADRKTVMISQFLGVAEKWKDNGKGDLIIRLREQHGVLVSEPEQQCGGDLIDLENRHSGTTTPNNPTPSRMAASEFIQQQAVSSRYDEEEQRQTAQTSDSRAMTLISATTNSTLQEGITVDSKPFDSSRTVERFDTAQVTDDPISASHPQDHMDTTSGAQEHIDSYNNASSKLQATPPLSIEGSTGPDESVPSSSGPPTQHVTSEKGEDNPKEGVPADEKKRPSWVPKRARYPKLTEEEGKESLENIKAKIKKQLGKDGQYSYELLGECYIHGMMDGEAMLYQNEGDEQNNAPIPSCVFEIR</sequence>
<gene>
    <name evidence="3" type="ORF">K458DRAFT_377465</name>
</gene>
<dbReference type="AlphaFoldDB" id="A0A6G1IIX3"/>
<feature type="compositionally biased region" description="Polar residues" evidence="1">
    <location>
        <begin position="1060"/>
        <end position="1069"/>
    </location>
</feature>
<feature type="domain" description="Heterokaryon incompatibility" evidence="2">
    <location>
        <begin position="97"/>
        <end position="239"/>
    </location>
</feature>